<protein>
    <submittedName>
        <fullName evidence="1">Uncharacterized protein</fullName>
    </submittedName>
</protein>
<name>A0ACB0IHC1_TRIPR</name>
<comment type="caution">
    <text evidence="1">The sequence shown here is derived from an EMBL/GenBank/DDBJ whole genome shotgun (WGS) entry which is preliminary data.</text>
</comment>
<keyword evidence="2" id="KW-1185">Reference proteome</keyword>
<sequence length="1742" mass="199558">MAESSSYLQPSIPRFDGHYDHWSMLMENLLRSKEYWSLIEDGVFVAPAGASQEQIQRAHESKLNDLKAKNFLFQAIDRSILETILARGTAKEIWDSMRQKYQGSTTVKRAQLQALRKDFETLNMKIGESIEEYFSRTLCIANKMSGHGETVTQSMIVEKILRSLTSRFNYVACSIEESNDTTTMTVDELQSSLLVQEQRMRSQKDEQEQILKVSNGGRGYNGGRGEGSYSRGRGRARGRGGRGASINKDSVECYKCHKLGHYQADCPSWEEDNANYAQFDETKEILLMAQETTVNNSIESDDKLELWFLDSGCSNHMVGNKNWLFDFDDTFKDSVKLGDDSKMAVEGKGNLKLYIKGFVQTLTSVYYLPGLKNNLLSIGQLQQKNLTIIFKDDACKVFHDEKGLIMATTMTFNRMFVIKAPVIVPQCMKISGADDSTLWHQRYGHLSFKGMNILTQKQMVIGLPKLKESNEKCTNCMKGKQQKQSAPKKSSWRASTKLELVHSDICGPISPESNGKKRYFITFTDDMSRKTWIYFMYEKYEALIMFKKFKALVENECKQAIQCFRTDRGGEYTSSVFNEFCDAHGIRRQLTAAYTPHQNGVSERKNRTIMNMVRCMISEKNVPKSFWPEAVNWAAHILNRSPTFAVKDVTPEEAWSGIKPSVSHFKVFGCIAYVHVPDNLRKKLDDKSTVCIHLGLSEESKAYKLYDPVKRRIVVSKDVKFDENKQWNWDNKNSENSNKMKQIVDCDDVEIPSTSHANETDNNAEEQASNSQSEDMDLVVSDSEEEDGNNENPLGKRVSKRPDYLNDYETAIESNDTWELTHLPSGAKKIGVKWIYKTKYNEQGKIDKYKARLVAKGYTQQQGIDYNEVFAPVARWDTIRTLLAIAAARNWCVFQLDVKSAFLHGELDEEVYVEQPLGYQKAGKDMVYKLKKSLYGLKQAPRAWYSKIEAYFCSEGFMKCAHEHTLFVKKEAESKVIIVSLYVDDLIFTGNDQRLFDEFKKSMEENFAMTDLGRMRYFLGVEVKQTKEGIFMSQQKYAFEIIKRFNMENCNGVCNPIVPSNKLMKDENGTACDATNYKQMVGCLMYMLATRPDLAFSVCLVARFMERPTDIHVAAVKRILRYLKGSISYGLWYKKGNGEELSGWSDSDYAGDLDDRKSTSGYVFMIGSKVVSWSSKKQPIVTLSTTEAEFIAAANCACQAIWLSRVLAHICAGKEECITIYCDNSSSIKLSRNPVMHGRSKHIDVRFHFLRDLTKDSKIQMLHCSSFEQVADIMTKALSLDNFCRIRDMLGALSLFSNPDRDKMDDRKLWGIRSDLYFDIHNVLGSKDELIEKGFIIDVNSKYIDPEVSRDEFVKRVDQFLNNFPGTKIDSFFVNFYFDCEQSNTIDQWISFAIAKGVERMDLLFLGKPYAKRTTQYKLYKFDFGLFSKTNASTLKHLCLENFLVCYPTNCDLTPFKHLRSLSLLNGKVDEIFIENLLSNCQLLEELSLVHCEFKSSVPKIISSSLCHLNVSNCYKVSSNNCFTSLKLMLVDCLKLTSLDCPENDLSNLNINSHALKRINFCIEEYFDASALCETFPELEIMHLGIFSMGTPFLKIVQPLKHLTQLDCMIYFSDITIEECGLMLILNILRVSPHLQKLSIMIAYPNLFKNHKDIRDVEVFSHDEVKIIELGGCVGNWYEIEFVMNVLKYAHNLEQIVLSPYWREDDSLDWKSNPTWFQSGREKISEKLQGEEIIGREKLVLL</sequence>
<evidence type="ECO:0000313" key="2">
    <source>
        <dbReference type="Proteomes" id="UP001177021"/>
    </source>
</evidence>
<organism evidence="1 2">
    <name type="scientific">Trifolium pratense</name>
    <name type="common">Red clover</name>
    <dbReference type="NCBI Taxonomy" id="57577"/>
    <lineage>
        <taxon>Eukaryota</taxon>
        <taxon>Viridiplantae</taxon>
        <taxon>Streptophyta</taxon>
        <taxon>Embryophyta</taxon>
        <taxon>Tracheophyta</taxon>
        <taxon>Spermatophyta</taxon>
        <taxon>Magnoliopsida</taxon>
        <taxon>eudicotyledons</taxon>
        <taxon>Gunneridae</taxon>
        <taxon>Pentapetalae</taxon>
        <taxon>rosids</taxon>
        <taxon>fabids</taxon>
        <taxon>Fabales</taxon>
        <taxon>Fabaceae</taxon>
        <taxon>Papilionoideae</taxon>
        <taxon>50 kb inversion clade</taxon>
        <taxon>NPAAA clade</taxon>
        <taxon>Hologalegina</taxon>
        <taxon>IRL clade</taxon>
        <taxon>Trifolieae</taxon>
        <taxon>Trifolium</taxon>
    </lineage>
</organism>
<dbReference type="Proteomes" id="UP001177021">
    <property type="component" value="Unassembled WGS sequence"/>
</dbReference>
<dbReference type="EMBL" id="CASHSV030000001">
    <property type="protein sequence ID" value="CAJ2631400.1"/>
    <property type="molecule type" value="Genomic_DNA"/>
</dbReference>
<evidence type="ECO:0000313" key="1">
    <source>
        <dbReference type="EMBL" id="CAJ2631400.1"/>
    </source>
</evidence>
<proteinExistence type="predicted"/>
<reference evidence="1" key="1">
    <citation type="submission" date="2023-10" db="EMBL/GenBank/DDBJ databases">
        <authorList>
            <person name="Rodriguez Cubillos JULIANA M."/>
            <person name="De Vega J."/>
        </authorList>
    </citation>
    <scope>NUCLEOTIDE SEQUENCE</scope>
</reference>
<accession>A0ACB0IHC1</accession>
<gene>
    <name evidence="1" type="ORF">MILVUS5_LOCUS2951</name>
</gene>